<reference evidence="1 2" key="1">
    <citation type="submission" date="2020-08" db="EMBL/GenBank/DDBJ databases">
        <title>Genomic Encyclopedia of Type Strains, Phase IV (KMG-IV): sequencing the most valuable type-strain genomes for metagenomic binning, comparative biology and taxonomic classification.</title>
        <authorList>
            <person name="Goeker M."/>
        </authorList>
    </citation>
    <scope>NUCLEOTIDE SEQUENCE [LARGE SCALE GENOMIC DNA]</scope>
    <source>
        <strain evidence="1 2">DSM 10633</strain>
    </source>
</reference>
<gene>
    <name evidence="1" type="ORF">HNR36_000548</name>
</gene>
<dbReference type="SUPFAM" id="SSF160719">
    <property type="entry name" value="gpW/gp25-like"/>
    <property type="match status" value="1"/>
</dbReference>
<evidence type="ECO:0008006" key="3">
    <source>
        <dbReference type="Google" id="ProtNLM"/>
    </source>
</evidence>
<protein>
    <recommendedName>
        <fullName evidence="3">DUF2634 domain-containing protein</fullName>
    </recommendedName>
</protein>
<evidence type="ECO:0000313" key="2">
    <source>
        <dbReference type="Proteomes" id="UP000557217"/>
    </source>
</evidence>
<accession>A0A840PQ61</accession>
<keyword evidence="2" id="KW-1185">Reference proteome</keyword>
<dbReference type="Proteomes" id="UP000557217">
    <property type="component" value="Unassembled WGS sequence"/>
</dbReference>
<dbReference type="InterPro" id="IPR020288">
    <property type="entry name" value="Sheath_initiator"/>
</dbReference>
<name>A0A840PQ61_URETH</name>
<dbReference type="Gene3D" id="3.10.450.40">
    <property type="match status" value="1"/>
</dbReference>
<dbReference type="AlphaFoldDB" id="A0A840PQ61"/>
<organism evidence="1 2">
    <name type="scientific">Ureibacillus thermosphaericus</name>
    <dbReference type="NCBI Taxonomy" id="51173"/>
    <lineage>
        <taxon>Bacteria</taxon>
        <taxon>Bacillati</taxon>
        <taxon>Bacillota</taxon>
        <taxon>Bacilli</taxon>
        <taxon>Bacillales</taxon>
        <taxon>Caryophanaceae</taxon>
        <taxon>Ureibacillus</taxon>
    </lineage>
</organism>
<comment type="caution">
    <text evidence="1">The sequence shown here is derived from an EMBL/GenBank/DDBJ whole genome shotgun (WGS) entry which is preliminary data.</text>
</comment>
<dbReference type="RefSeq" id="WP_168412008.1">
    <property type="nucleotide sequence ID" value="NZ_JAAXPW010000006.1"/>
</dbReference>
<evidence type="ECO:0000313" key="1">
    <source>
        <dbReference type="EMBL" id="MBB5148163.1"/>
    </source>
</evidence>
<proteinExistence type="predicted"/>
<dbReference type="Pfam" id="PF10934">
    <property type="entry name" value="Sheath_initiator"/>
    <property type="match status" value="1"/>
</dbReference>
<sequence length="133" mass="15457">MLPQVNDDLINDFEEVIEPSKTFYIDFERGRMVSFVDGQEAVKQAIFLMLNIERYDHLIFSWNTGGEFKDLIGKPTAYVASEVQRRITECLLQDDRITDITDFEVTTSKNKVHVTCTAHTIFGEVQLEREVEY</sequence>
<dbReference type="EMBL" id="JACHGZ010000004">
    <property type="protein sequence ID" value="MBB5148163.1"/>
    <property type="molecule type" value="Genomic_DNA"/>
</dbReference>